<dbReference type="AlphaFoldDB" id="A0A2Z6AZP5"/>
<dbReference type="OrthoDB" id="5470186at2"/>
<accession>A0A2Z6AZP5</accession>
<dbReference type="EMBL" id="AP017378">
    <property type="protein sequence ID" value="BBD08663.1"/>
    <property type="molecule type" value="Genomic_DNA"/>
</dbReference>
<proteinExistence type="predicted"/>
<protein>
    <submittedName>
        <fullName evidence="1">Uncharacterized protein</fullName>
    </submittedName>
</protein>
<gene>
    <name evidence="1" type="ORF">DFE_1937</name>
</gene>
<name>A0A2Z6AZP5_9BACT</name>
<evidence type="ECO:0000313" key="2">
    <source>
        <dbReference type="Proteomes" id="UP000269883"/>
    </source>
</evidence>
<dbReference type="RefSeq" id="WP_126378946.1">
    <property type="nucleotide sequence ID" value="NZ_AP017378.1"/>
</dbReference>
<dbReference type="KEGG" id="dfl:DFE_1937"/>
<evidence type="ECO:0000313" key="1">
    <source>
        <dbReference type="EMBL" id="BBD08663.1"/>
    </source>
</evidence>
<dbReference type="Proteomes" id="UP000269883">
    <property type="component" value="Chromosome"/>
</dbReference>
<organism evidence="1 2">
    <name type="scientific">Desulfovibrio ferrophilus</name>
    <dbReference type="NCBI Taxonomy" id="241368"/>
    <lineage>
        <taxon>Bacteria</taxon>
        <taxon>Pseudomonadati</taxon>
        <taxon>Thermodesulfobacteriota</taxon>
        <taxon>Desulfovibrionia</taxon>
        <taxon>Desulfovibrionales</taxon>
        <taxon>Desulfovibrionaceae</taxon>
        <taxon>Desulfovibrio</taxon>
    </lineage>
</organism>
<reference evidence="1 2" key="1">
    <citation type="journal article" date="2018" name="Sci. Adv.">
        <title>Multi-heme cytochromes provide a pathway for survival in energy-limited environments.</title>
        <authorList>
            <person name="Deng X."/>
            <person name="Dohmae N."/>
            <person name="Nealson K.H."/>
            <person name="Hashimoto K."/>
            <person name="Okamoto A."/>
        </authorList>
    </citation>
    <scope>NUCLEOTIDE SEQUENCE [LARGE SCALE GENOMIC DNA]</scope>
    <source>
        <strain evidence="1 2">IS5</strain>
    </source>
</reference>
<sequence>MSKDLHAYADGLVEETLVEAATTFFGARVALEREIERYRAQAEELIKVEEQVLLRAAALHFLLLDGAAAENFYQLLGVNPGHLLDACEIVGRSVGGVEIPFALLPSARYAKLVLAAYGELLHAVDAYLHGEYYTDSRGRKRLSVNYDQLQKWCNQLNEKISALNNNHSPSGALCFVKGLDPAMIGKERLTEATLEGYTEELDRELAFAPVECLAMNYLAAPELPGLDKVKDAVMPFCRELYCQATPEMKKLLSEWKRASQE</sequence>
<keyword evidence="2" id="KW-1185">Reference proteome</keyword>